<comment type="similarity">
    <text evidence="2">Belongs to the plant DMP1 protein family.</text>
</comment>
<evidence type="ECO:0000256" key="5">
    <source>
        <dbReference type="ARBA" id="ARBA00023136"/>
    </source>
</evidence>
<feature type="transmembrane region" description="Helical" evidence="6">
    <location>
        <begin position="79"/>
        <end position="98"/>
    </location>
</feature>
<dbReference type="GO" id="GO:0005737">
    <property type="term" value="C:cytoplasm"/>
    <property type="evidence" value="ECO:0007669"/>
    <property type="project" value="UniProtKB-ARBA"/>
</dbReference>
<dbReference type="PANTHER" id="PTHR31621:SF66">
    <property type="entry name" value="PROTEIN DMP2"/>
    <property type="match status" value="1"/>
</dbReference>
<dbReference type="EMBL" id="JAEACU010000007">
    <property type="protein sequence ID" value="KAH7522432.1"/>
    <property type="molecule type" value="Genomic_DNA"/>
</dbReference>
<accession>A0A978V4Z9</accession>
<evidence type="ECO:0000256" key="6">
    <source>
        <dbReference type="SAM" id="Phobius"/>
    </source>
</evidence>
<organism evidence="7 8">
    <name type="scientific">Ziziphus jujuba var. spinosa</name>
    <dbReference type="NCBI Taxonomy" id="714518"/>
    <lineage>
        <taxon>Eukaryota</taxon>
        <taxon>Viridiplantae</taxon>
        <taxon>Streptophyta</taxon>
        <taxon>Embryophyta</taxon>
        <taxon>Tracheophyta</taxon>
        <taxon>Spermatophyta</taxon>
        <taxon>Magnoliopsida</taxon>
        <taxon>eudicotyledons</taxon>
        <taxon>Gunneridae</taxon>
        <taxon>Pentapetalae</taxon>
        <taxon>rosids</taxon>
        <taxon>fabids</taxon>
        <taxon>Rosales</taxon>
        <taxon>Rhamnaceae</taxon>
        <taxon>Paliureae</taxon>
        <taxon>Ziziphus</taxon>
    </lineage>
</organism>
<dbReference type="Pfam" id="PF05078">
    <property type="entry name" value="DUF679"/>
    <property type="match status" value="1"/>
</dbReference>
<protein>
    <submittedName>
        <fullName evidence="7">Uncharacterized protein</fullName>
    </submittedName>
</protein>
<keyword evidence="4 6" id="KW-1133">Transmembrane helix</keyword>
<evidence type="ECO:0000256" key="2">
    <source>
        <dbReference type="ARBA" id="ARBA00008707"/>
    </source>
</evidence>
<comment type="caution">
    <text evidence="7">The sequence shown here is derived from an EMBL/GenBank/DDBJ whole genome shotgun (WGS) entry which is preliminary data.</text>
</comment>
<dbReference type="PANTHER" id="PTHR31621">
    <property type="entry name" value="PROTEIN DMP3"/>
    <property type="match status" value="1"/>
</dbReference>
<feature type="transmembrane region" description="Helical" evidence="6">
    <location>
        <begin position="37"/>
        <end position="59"/>
    </location>
</feature>
<name>A0A978V4Z9_ZIZJJ</name>
<dbReference type="Proteomes" id="UP000813462">
    <property type="component" value="Unassembled WGS sequence"/>
</dbReference>
<gene>
    <name evidence="7" type="ORF">FEM48_Zijuj07G0137800</name>
</gene>
<keyword evidence="3 6" id="KW-0812">Transmembrane</keyword>
<keyword evidence="5 6" id="KW-0472">Membrane</keyword>
<dbReference type="AlphaFoldDB" id="A0A978V4Z9"/>
<evidence type="ECO:0000313" key="8">
    <source>
        <dbReference type="Proteomes" id="UP000813462"/>
    </source>
</evidence>
<comment type="subcellular location">
    <subcellularLocation>
        <location evidence="1">Membrane</location>
        <topology evidence="1">Multi-pass membrane protein</topology>
    </subcellularLocation>
</comment>
<proteinExistence type="inferred from homology"/>
<evidence type="ECO:0000313" key="7">
    <source>
        <dbReference type="EMBL" id="KAH7522432.1"/>
    </source>
</evidence>
<dbReference type="GO" id="GO:0010256">
    <property type="term" value="P:endomembrane system organization"/>
    <property type="evidence" value="ECO:0007669"/>
    <property type="project" value="TreeGrafter"/>
</dbReference>
<sequence>MTYKGAGSVIKIQFQNPIFTKEGACTIFNKYLTTIHIAICGTFCVLTTFTDSYIALALQPGLVYGFEDSLDLSSYKLRLADFVHPFSALIAFGVLALLDSNTGKANTKGKKKKEKKLAVEKHVRISI</sequence>
<evidence type="ECO:0000256" key="1">
    <source>
        <dbReference type="ARBA" id="ARBA00004141"/>
    </source>
</evidence>
<dbReference type="InterPro" id="IPR007770">
    <property type="entry name" value="DMP"/>
</dbReference>
<evidence type="ECO:0000256" key="4">
    <source>
        <dbReference type="ARBA" id="ARBA00022989"/>
    </source>
</evidence>
<reference evidence="7" key="1">
    <citation type="journal article" date="2021" name="Front. Plant Sci.">
        <title>Chromosome-Scale Genome Assembly for Chinese Sour Jujube and Insights Into Its Genome Evolution and Domestication Signature.</title>
        <authorList>
            <person name="Shen L.-Y."/>
            <person name="Luo H."/>
            <person name="Wang X.-L."/>
            <person name="Wang X.-M."/>
            <person name="Qiu X.-J."/>
            <person name="Liu H."/>
            <person name="Zhou S.-S."/>
            <person name="Jia K.-H."/>
            <person name="Nie S."/>
            <person name="Bao Y.-T."/>
            <person name="Zhang R.-G."/>
            <person name="Yun Q.-Z."/>
            <person name="Chai Y.-H."/>
            <person name="Lu J.-Y."/>
            <person name="Li Y."/>
            <person name="Zhao S.-W."/>
            <person name="Mao J.-F."/>
            <person name="Jia S.-G."/>
            <person name="Mao Y.-M."/>
        </authorList>
    </citation>
    <scope>NUCLEOTIDE SEQUENCE</scope>
    <source>
        <strain evidence="7">AT0</strain>
        <tissue evidence="7">Leaf</tissue>
    </source>
</reference>
<evidence type="ECO:0000256" key="3">
    <source>
        <dbReference type="ARBA" id="ARBA00022692"/>
    </source>
</evidence>
<dbReference type="GO" id="GO:0016020">
    <property type="term" value="C:membrane"/>
    <property type="evidence" value="ECO:0007669"/>
    <property type="project" value="UniProtKB-SubCell"/>
</dbReference>